<evidence type="ECO:0000313" key="8">
    <source>
        <dbReference type="EMBL" id="MFC0081326.1"/>
    </source>
</evidence>
<feature type="transmembrane region" description="Helical" evidence="6">
    <location>
        <begin position="155"/>
        <end position="175"/>
    </location>
</feature>
<dbReference type="Pfam" id="PF07690">
    <property type="entry name" value="MFS_1"/>
    <property type="match status" value="1"/>
</dbReference>
<protein>
    <submittedName>
        <fullName evidence="8">MFS transporter</fullName>
    </submittedName>
</protein>
<sequence length="510" mass="50968">MALAIAAAAAGVMPVFLTGALAVQLEAGLHVNATAIGGAVATFFGTSALSSVRAGKLAERVGSWQVMLAAIGLAVVSLLGAGLATVDLPVLLVSLGIGGLSNGAMQPAVNLLLSRAVSDHRQGLAFGIKQAAIPSATLLSGLAVPALALTLGWRAAYLAATGLVLLVGAVLASAGRQLVPGASTRPGTTTRDTSTRSATPEPSRAGPGPTPHSEGLAADRGFDPRPLVPLAAAMACAVAASNAMGAFVVSGAVHDGVSPGLAGVLSAAGSAVGLSARVGFGWRADRSGVRGRQASLAHLGTVGRLIAVGALGYACLATGALPLLVPGVLVAYGAGWGYNGLFNLAVVRAYPENPARATGVTQVGTYVGGMVGPLGFGLVADHLGFHVAWALCAALAVVAVVAFGAGRRHLGRAPSGVAGEDRRSLPRPGATRSPQPDRRVGPWRTVLDIGGLDIGGLGIGGTRGSCGAALRLAGPTGWSGRWRSWWSAGWPRSWLWSASGWSSRGDRKRS</sequence>
<dbReference type="PANTHER" id="PTHR23527:SF1">
    <property type="entry name" value="BLL3282 PROTEIN"/>
    <property type="match status" value="1"/>
</dbReference>
<keyword evidence="4 6" id="KW-0472">Membrane</keyword>
<organism evidence="8 9">
    <name type="scientific">Aciditerrimonas ferrireducens</name>
    <dbReference type="NCBI Taxonomy" id="667306"/>
    <lineage>
        <taxon>Bacteria</taxon>
        <taxon>Bacillati</taxon>
        <taxon>Actinomycetota</taxon>
        <taxon>Acidimicrobiia</taxon>
        <taxon>Acidimicrobiales</taxon>
        <taxon>Acidimicrobiaceae</taxon>
        <taxon>Aciditerrimonas</taxon>
    </lineage>
</organism>
<dbReference type="InterPro" id="IPR020846">
    <property type="entry name" value="MFS_dom"/>
</dbReference>
<reference evidence="8 9" key="1">
    <citation type="submission" date="2024-09" db="EMBL/GenBank/DDBJ databases">
        <authorList>
            <person name="Sun Q."/>
            <person name="Mori K."/>
        </authorList>
    </citation>
    <scope>NUCLEOTIDE SEQUENCE [LARGE SCALE GENOMIC DNA]</scope>
    <source>
        <strain evidence="8 9">JCM 15389</strain>
    </source>
</reference>
<dbReference type="PANTHER" id="PTHR23527">
    <property type="entry name" value="BLL3282 PROTEIN"/>
    <property type="match status" value="1"/>
</dbReference>
<keyword evidence="9" id="KW-1185">Reference proteome</keyword>
<feature type="transmembrane region" description="Helical" evidence="6">
    <location>
        <begin position="125"/>
        <end position="149"/>
    </location>
</feature>
<keyword evidence="2 6" id="KW-0812">Transmembrane</keyword>
<feature type="transmembrane region" description="Helical" evidence="6">
    <location>
        <begin position="363"/>
        <end position="380"/>
    </location>
</feature>
<evidence type="ECO:0000259" key="7">
    <source>
        <dbReference type="PROSITE" id="PS50850"/>
    </source>
</evidence>
<evidence type="ECO:0000256" key="4">
    <source>
        <dbReference type="ARBA" id="ARBA00023136"/>
    </source>
</evidence>
<feature type="region of interest" description="Disordered" evidence="5">
    <location>
        <begin position="413"/>
        <end position="441"/>
    </location>
</feature>
<evidence type="ECO:0000256" key="5">
    <source>
        <dbReference type="SAM" id="MobiDB-lite"/>
    </source>
</evidence>
<feature type="transmembrane region" description="Helical" evidence="6">
    <location>
        <begin position="329"/>
        <end position="351"/>
    </location>
</feature>
<dbReference type="InterPro" id="IPR052952">
    <property type="entry name" value="MFS-Transporter"/>
</dbReference>
<dbReference type="Proteomes" id="UP001589788">
    <property type="component" value="Unassembled WGS sequence"/>
</dbReference>
<dbReference type="InterPro" id="IPR036259">
    <property type="entry name" value="MFS_trans_sf"/>
</dbReference>
<dbReference type="RefSeq" id="WP_377788466.1">
    <property type="nucleotide sequence ID" value="NZ_JBHLYQ010000026.1"/>
</dbReference>
<keyword evidence="3 6" id="KW-1133">Transmembrane helix</keyword>
<evidence type="ECO:0000313" key="9">
    <source>
        <dbReference type="Proteomes" id="UP001589788"/>
    </source>
</evidence>
<feature type="transmembrane region" description="Helical" evidence="6">
    <location>
        <begin position="261"/>
        <end position="280"/>
    </location>
</feature>
<dbReference type="EMBL" id="JBHLYQ010000026">
    <property type="protein sequence ID" value="MFC0081326.1"/>
    <property type="molecule type" value="Genomic_DNA"/>
</dbReference>
<feature type="compositionally biased region" description="Low complexity" evidence="5">
    <location>
        <begin position="183"/>
        <end position="199"/>
    </location>
</feature>
<name>A0ABV6C3B0_9ACTN</name>
<evidence type="ECO:0000256" key="2">
    <source>
        <dbReference type="ARBA" id="ARBA00022692"/>
    </source>
</evidence>
<feature type="transmembrane region" description="Helical" evidence="6">
    <location>
        <begin position="227"/>
        <end position="249"/>
    </location>
</feature>
<comment type="subcellular location">
    <subcellularLocation>
        <location evidence="1">Cell membrane</location>
        <topology evidence="1">Multi-pass membrane protein</topology>
    </subcellularLocation>
</comment>
<evidence type="ECO:0000256" key="6">
    <source>
        <dbReference type="SAM" id="Phobius"/>
    </source>
</evidence>
<dbReference type="SUPFAM" id="SSF103473">
    <property type="entry name" value="MFS general substrate transporter"/>
    <property type="match status" value="1"/>
</dbReference>
<feature type="transmembrane region" description="Helical" evidence="6">
    <location>
        <begin position="32"/>
        <end position="52"/>
    </location>
</feature>
<feature type="domain" description="Major facilitator superfamily (MFS) profile" evidence="7">
    <location>
        <begin position="1"/>
        <end position="408"/>
    </location>
</feature>
<gene>
    <name evidence="8" type="ORF">ACFFRE_04040</name>
</gene>
<dbReference type="PROSITE" id="PS50850">
    <property type="entry name" value="MFS"/>
    <property type="match status" value="1"/>
</dbReference>
<comment type="caution">
    <text evidence="8">The sequence shown here is derived from an EMBL/GenBank/DDBJ whole genome shotgun (WGS) entry which is preliminary data.</text>
</comment>
<proteinExistence type="predicted"/>
<feature type="region of interest" description="Disordered" evidence="5">
    <location>
        <begin position="180"/>
        <end position="219"/>
    </location>
</feature>
<dbReference type="Gene3D" id="1.20.1250.20">
    <property type="entry name" value="MFS general substrate transporter like domains"/>
    <property type="match status" value="1"/>
</dbReference>
<evidence type="ECO:0000256" key="3">
    <source>
        <dbReference type="ARBA" id="ARBA00022989"/>
    </source>
</evidence>
<accession>A0ABV6C3B0</accession>
<feature type="transmembrane region" description="Helical" evidence="6">
    <location>
        <begin position="64"/>
        <end position="84"/>
    </location>
</feature>
<feature type="transmembrane region" description="Helical" evidence="6">
    <location>
        <begin position="301"/>
        <end position="323"/>
    </location>
</feature>
<feature type="transmembrane region" description="Helical" evidence="6">
    <location>
        <begin position="386"/>
        <end position="405"/>
    </location>
</feature>
<evidence type="ECO:0000256" key="1">
    <source>
        <dbReference type="ARBA" id="ARBA00004651"/>
    </source>
</evidence>
<dbReference type="InterPro" id="IPR011701">
    <property type="entry name" value="MFS"/>
</dbReference>
<feature type="transmembrane region" description="Helical" evidence="6">
    <location>
        <begin position="90"/>
        <end position="113"/>
    </location>
</feature>